<keyword evidence="2" id="KW-1185">Reference proteome</keyword>
<evidence type="ECO:0000313" key="1">
    <source>
        <dbReference type="EMBL" id="BCF93744.1"/>
    </source>
</evidence>
<dbReference type="Proteomes" id="UP000510888">
    <property type="component" value="Plasmid PPGU16_p1"/>
</dbReference>
<dbReference type="CDD" id="cd07823">
    <property type="entry name" value="SRPBCC_5"/>
    <property type="match status" value="1"/>
</dbReference>
<evidence type="ECO:0008006" key="3">
    <source>
        <dbReference type="Google" id="ProtNLM"/>
    </source>
</evidence>
<keyword evidence="1" id="KW-0614">Plasmid</keyword>
<geneLocation type="plasmid" evidence="1 2">
    <name>PPGU16_p1</name>
</geneLocation>
<dbReference type="PANTHER" id="PTHR38588">
    <property type="entry name" value="BLL0334 PROTEIN"/>
    <property type="match status" value="1"/>
</dbReference>
<reference evidence="1 2" key="1">
    <citation type="journal article" date="2020" name="Genes (Basel)">
        <title>Genomic Comparison of Insect Gut Symbionts from Divergent Burkholderia Subclades.</title>
        <authorList>
            <person name="Takeshita K."/>
            <person name="Kikuchi Y."/>
        </authorList>
    </citation>
    <scope>NUCLEOTIDE SEQUENCE [LARGE SCALE GENOMIC DNA]</scope>
    <source>
        <strain evidence="1 2">PGU16</strain>
        <plasmid evidence="1 2">PPGU16_p1</plasmid>
    </source>
</reference>
<dbReference type="EMBL" id="AP023176">
    <property type="protein sequence ID" value="BCF93744.1"/>
    <property type="molecule type" value="Genomic_DNA"/>
</dbReference>
<dbReference type="SUPFAM" id="SSF55961">
    <property type="entry name" value="Bet v1-like"/>
    <property type="match status" value="1"/>
</dbReference>
<evidence type="ECO:0000313" key="2">
    <source>
        <dbReference type="Proteomes" id="UP000510888"/>
    </source>
</evidence>
<organism evidence="1 2">
    <name type="scientific">Paraburkholderia largidicola</name>
    <dbReference type="NCBI Taxonomy" id="3014751"/>
    <lineage>
        <taxon>Bacteria</taxon>
        <taxon>Pseudomonadati</taxon>
        <taxon>Pseudomonadota</taxon>
        <taxon>Betaproteobacteria</taxon>
        <taxon>Burkholderiales</taxon>
        <taxon>Burkholderiaceae</taxon>
        <taxon>Paraburkholderia</taxon>
    </lineage>
</organism>
<proteinExistence type="predicted"/>
<dbReference type="KEGG" id="plad:PPGU16_68110"/>
<name>A0A7I8BYH3_9BURK</name>
<dbReference type="InterPro" id="IPR010419">
    <property type="entry name" value="CO_DH_gsu"/>
</dbReference>
<dbReference type="PANTHER" id="PTHR38588:SF1">
    <property type="entry name" value="BLL0334 PROTEIN"/>
    <property type="match status" value="1"/>
</dbReference>
<dbReference type="AlphaFoldDB" id="A0A7I8BYH3"/>
<dbReference type="Gene3D" id="3.30.530.20">
    <property type="match status" value="1"/>
</dbReference>
<dbReference type="InterPro" id="IPR023393">
    <property type="entry name" value="START-like_dom_sf"/>
</dbReference>
<sequence>MEIEQSFAVPYPRDAVWARFHDTPGIVACLPGASLTAPVDNGMLKLAMTVKLGPIIASFAGDGEMKLDDAQYCGSITGTGVDRKSASRVKGVASFALAEAAGETRVDVKVDYAIGGSLAQFSRSGIVKELATRMTEAFADNLKAKLDESGAAAGNAAVQADAMLTVQDATAAQMHGHQAEAPAQAPCVESRPAARVQPANAPLNVGNLFWKMLWARLRGIFGFASR</sequence>
<dbReference type="RefSeq" id="WP_180725313.1">
    <property type="nucleotide sequence ID" value="NZ_AP023176.1"/>
</dbReference>
<gene>
    <name evidence="1" type="ORF">PPGU16_68110</name>
</gene>
<accession>A0A7I8BYH3</accession>
<protein>
    <recommendedName>
        <fullName evidence="3">Carbon monoxide dehydrogenase subunit G</fullName>
    </recommendedName>
</protein>
<dbReference type="Pfam" id="PF06240">
    <property type="entry name" value="COXG"/>
    <property type="match status" value="1"/>
</dbReference>